<reference evidence="2" key="1">
    <citation type="submission" date="2021-06" db="EMBL/GenBank/DDBJ databases">
        <title>Complete genome sequence of Nocardioides sp. G188.</title>
        <authorList>
            <person name="Im W.-T."/>
        </authorList>
    </citation>
    <scope>NUCLEOTIDE SEQUENCE</scope>
    <source>
        <strain evidence="2">G188</strain>
    </source>
</reference>
<gene>
    <name evidence="2" type="ORF">KRR39_21005</name>
</gene>
<dbReference type="PROSITE" id="PS51257">
    <property type="entry name" value="PROKAR_LIPOPROTEIN"/>
    <property type="match status" value="1"/>
</dbReference>
<protein>
    <recommendedName>
        <fullName evidence="4">Lipoprotein</fullName>
    </recommendedName>
</protein>
<feature type="signal peptide" evidence="1">
    <location>
        <begin position="1"/>
        <end position="21"/>
    </location>
</feature>
<organism evidence="2 3">
    <name type="scientific">Nocardioides panacis</name>
    <dbReference type="NCBI Taxonomy" id="2849501"/>
    <lineage>
        <taxon>Bacteria</taxon>
        <taxon>Bacillati</taxon>
        <taxon>Actinomycetota</taxon>
        <taxon>Actinomycetes</taxon>
        <taxon>Propionibacteriales</taxon>
        <taxon>Nocardioidaceae</taxon>
        <taxon>Nocardioides</taxon>
    </lineage>
</organism>
<sequence>MKKTLAAVAAAALTLTLSSCGSNDDADASKALSASIMKSQKSSSDNASSLLSLKQKEADCIGNGLVDKIGTDQLKKYKMLTSDNKASKDVTSVKMSAGDAKKATDVLFGCTDVPGMMNKAMTSSGQVPAAMQDCVKKTLNETSLRAMFTHVFTGDEAAARKDLVEPMMKCAQPNAG</sequence>
<dbReference type="Proteomes" id="UP000683575">
    <property type="component" value="Chromosome"/>
</dbReference>
<accession>A0A975Y011</accession>
<evidence type="ECO:0008006" key="4">
    <source>
        <dbReference type="Google" id="ProtNLM"/>
    </source>
</evidence>
<dbReference type="RefSeq" id="WP_216939344.1">
    <property type="nucleotide sequence ID" value="NZ_CP077062.1"/>
</dbReference>
<dbReference type="AlphaFoldDB" id="A0A975Y011"/>
<evidence type="ECO:0000313" key="3">
    <source>
        <dbReference type="Proteomes" id="UP000683575"/>
    </source>
</evidence>
<proteinExistence type="predicted"/>
<name>A0A975Y011_9ACTN</name>
<evidence type="ECO:0000256" key="1">
    <source>
        <dbReference type="SAM" id="SignalP"/>
    </source>
</evidence>
<dbReference type="KEGG" id="nps:KRR39_21005"/>
<feature type="chain" id="PRO_5039658912" description="Lipoprotein" evidence="1">
    <location>
        <begin position="22"/>
        <end position="176"/>
    </location>
</feature>
<evidence type="ECO:0000313" key="2">
    <source>
        <dbReference type="EMBL" id="QWZ07834.1"/>
    </source>
</evidence>
<keyword evidence="3" id="KW-1185">Reference proteome</keyword>
<dbReference type="EMBL" id="CP077062">
    <property type="protein sequence ID" value="QWZ07834.1"/>
    <property type="molecule type" value="Genomic_DNA"/>
</dbReference>
<keyword evidence="1" id="KW-0732">Signal</keyword>